<reference evidence="1 2" key="1">
    <citation type="submission" date="2020-09" db="EMBL/GenBank/DDBJ databases">
        <title>De no assembly of potato wild relative species, Solanum commersonii.</title>
        <authorList>
            <person name="Cho K."/>
        </authorList>
    </citation>
    <scope>NUCLEOTIDE SEQUENCE [LARGE SCALE GENOMIC DNA]</scope>
    <source>
        <strain evidence="1">LZ3.2</strain>
        <tissue evidence="1">Leaf</tissue>
    </source>
</reference>
<accession>A0A9J6AYV4</accession>
<dbReference type="EMBL" id="JACXVP010000001">
    <property type="protein sequence ID" value="KAG5629757.1"/>
    <property type="molecule type" value="Genomic_DNA"/>
</dbReference>
<dbReference type="Proteomes" id="UP000824120">
    <property type="component" value="Chromosome 1"/>
</dbReference>
<proteinExistence type="predicted"/>
<protein>
    <submittedName>
        <fullName evidence="1">Uncharacterized protein</fullName>
    </submittedName>
</protein>
<keyword evidence="2" id="KW-1185">Reference proteome</keyword>
<gene>
    <name evidence="1" type="ORF">H5410_001474</name>
</gene>
<evidence type="ECO:0000313" key="1">
    <source>
        <dbReference type="EMBL" id="KAG5629757.1"/>
    </source>
</evidence>
<organism evidence="1 2">
    <name type="scientific">Solanum commersonii</name>
    <name type="common">Commerson's wild potato</name>
    <name type="synonym">Commerson's nightshade</name>
    <dbReference type="NCBI Taxonomy" id="4109"/>
    <lineage>
        <taxon>Eukaryota</taxon>
        <taxon>Viridiplantae</taxon>
        <taxon>Streptophyta</taxon>
        <taxon>Embryophyta</taxon>
        <taxon>Tracheophyta</taxon>
        <taxon>Spermatophyta</taxon>
        <taxon>Magnoliopsida</taxon>
        <taxon>eudicotyledons</taxon>
        <taxon>Gunneridae</taxon>
        <taxon>Pentapetalae</taxon>
        <taxon>asterids</taxon>
        <taxon>lamiids</taxon>
        <taxon>Solanales</taxon>
        <taxon>Solanaceae</taxon>
        <taxon>Solanoideae</taxon>
        <taxon>Solaneae</taxon>
        <taxon>Solanum</taxon>
    </lineage>
</organism>
<comment type="caution">
    <text evidence="1">The sequence shown here is derived from an EMBL/GenBank/DDBJ whole genome shotgun (WGS) entry which is preliminary data.</text>
</comment>
<dbReference type="AlphaFoldDB" id="A0A9J6AYV4"/>
<name>A0A9J6AYV4_SOLCO</name>
<sequence length="79" mass="8965">MVTKKGSEFEDDAYTSKDCSAIATRSPCVSKQDLGASRIPCTIGRRWLIWKWTNEVRLNNEVKQLSISQRSMGRNLSSK</sequence>
<evidence type="ECO:0000313" key="2">
    <source>
        <dbReference type="Proteomes" id="UP000824120"/>
    </source>
</evidence>